<name>A0A2I7SND0_9FLAO</name>
<dbReference type="SUPFAM" id="SSF88874">
    <property type="entry name" value="Receptor-binding domain of short tail fibre protein gp12"/>
    <property type="match status" value="1"/>
</dbReference>
<keyword evidence="3" id="KW-1185">Reference proteome</keyword>
<gene>
    <name evidence="2" type="ORF">C1A40_15500</name>
</gene>
<dbReference type="InterPro" id="IPR037053">
    <property type="entry name" value="Phage_tail_collar_dom_sf"/>
</dbReference>
<protein>
    <submittedName>
        <fullName evidence="2">Phage tail protein</fullName>
    </submittedName>
</protein>
<evidence type="ECO:0000259" key="1">
    <source>
        <dbReference type="Pfam" id="PF07484"/>
    </source>
</evidence>
<sequence>MVLLLFAQKSEAQQEGFIGEVKMFAGSFAPRNWAFCDGQLLSIAQNTALFAIIGTTYGGDGRTTFALPDLRGRAPVGVGTGAGLSTIKAGERSGKENITLNILNMPSHTHTATFTQTHGVSTIPAVADEANTDDPTNNKLAIPNIGGANMLYSNAYSDATLANGITNVQGIVTVSSNGGQQSFNNRNPYLGINYIICLFGTFPSRN</sequence>
<dbReference type="OrthoDB" id="9810174at2"/>
<dbReference type="EMBL" id="CP025938">
    <property type="protein sequence ID" value="AUS07364.1"/>
    <property type="molecule type" value="Genomic_DNA"/>
</dbReference>
<dbReference type="KEGG" id="taj:C1A40_15500"/>
<dbReference type="AlphaFoldDB" id="A0A2I7SND0"/>
<evidence type="ECO:0000313" key="3">
    <source>
        <dbReference type="Proteomes" id="UP000236592"/>
    </source>
</evidence>
<proteinExistence type="predicted"/>
<evidence type="ECO:0000313" key="2">
    <source>
        <dbReference type="EMBL" id="AUS07364.1"/>
    </source>
</evidence>
<accession>A0A2I7SND0</accession>
<reference evidence="3" key="1">
    <citation type="submission" date="2018-01" db="EMBL/GenBank/DDBJ databases">
        <title>Complete genome of Tamlana sp. UJ94.</title>
        <authorList>
            <person name="Jung J."/>
            <person name="Chung D."/>
            <person name="Bae S.S."/>
            <person name="Baek K."/>
        </authorList>
    </citation>
    <scope>NUCLEOTIDE SEQUENCE [LARGE SCALE GENOMIC DNA]</scope>
    <source>
        <strain evidence="3">UJ94</strain>
    </source>
</reference>
<dbReference type="Pfam" id="PF07484">
    <property type="entry name" value="Collar"/>
    <property type="match status" value="1"/>
</dbReference>
<dbReference type="InterPro" id="IPR011083">
    <property type="entry name" value="Phage_tail_collar_dom"/>
</dbReference>
<feature type="domain" description="Phage tail collar" evidence="1">
    <location>
        <begin position="19"/>
        <end position="75"/>
    </location>
</feature>
<organism evidence="2 3">
    <name type="scientific">Pseudotamlana carrageenivorans</name>
    <dbReference type="NCBI Taxonomy" id="2069432"/>
    <lineage>
        <taxon>Bacteria</taxon>
        <taxon>Pseudomonadati</taxon>
        <taxon>Bacteroidota</taxon>
        <taxon>Flavobacteriia</taxon>
        <taxon>Flavobacteriales</taxon>
        <taxon>Flavobacteriaceae</taxon>
        <taxon>Pseudotamlana</taxon>
    </lineage>
</organism>
<dbReference type="Proteomes" id="UP000236592">
    <property type="component" value="Chromosome"/>
</dbReference>
<dbReference type="Gene3D" id="3.90.1340.10">
    <property type="entry name" value="Phage tail collar domain"/>
    <property type="match status" value="1"/>
</dbReference>